<dbReference type="InterPro" id="IPR000092">
    <property type="entry name" value="Polyprenyl_synt"/>
</dbReference>
<evidence type="ECO:0000256" key="7">
    <source>
        <dbReference type="RuleBase" id="RU004466"/>
    </source>
</evidence>
<proteinExistence type="inferred from homology"/>
<evidence type="ECO:0000313" key="9">
    <source>
        <dbReference type="Proteomes" id="UP000242175"/>
    </source>
</evidence>
<reference evidence="8 9" key="1">
    <citation type="journal article" date="2016" name="Int. J. Syst. Evol. Microbiol.">
        <title>Paraphotobacterium marinum gen. nov., sp. nov., a member of the family Vibrionaceae, isolated from surface seawater.</title>
        <authorList>
            <person name="Huang Z."/>
            <person name="Dong C."/>
            <person name="Shao Z."/>
        </authorList>
    </citation>
    <scope>NUCLEOTIDE SEQUENCE [LARGE SCALE GENOMIC DNA]</scope>
    <source>
        <strain evidence="8 9">NSCS20N07D</strain>
    </source>
</reference>
<dbReference type="SFLD" id="SFLDG01017">
    <property type="entry name" value="Polyprenyl_Transferase_Like"/>
    <property type="match status" value="1"/>
</dbReference>
<dbReference type="GO" id="GO:0046872">
    <property type="term" value="F:metal ion binding"/>
    <property type="evidence" value="ECO:0007669"/>
    <property type="project" value="UniProtKB-KW"/>
</dbReference>
<dbReference type="PROSITE" id="PS00444">
    <property type="entry name" value="POLYPRENYL_SYNTHASE_2"/>
    <property type="match status" value="1"/>
</dbReference>
<keyword evidence="3 7" id="KW-0808">Transferase</keyword>
<dbReference type="NCBIfam" id="NF045485">
    <property type="entry name" value="FPPsyn"/>
    <property type="match status" value="1"/>
</dbReference>
<dbReference type="Proteomes" id="UP000242175">
    <property type="component" value="Chromosome large"/>
</dbReference>
<keyword evidence="4" id="KW-0479">Metal-binding</keyword>
<dbReference type="Pfam" id="PF00348">
    <property type="entry name" value="polyprenyl_synt"/>
    <property type="match status" value="1"/>
</dbReference>
<comment type="cofactor">
    <cofactor evidence="1">
        <name>Mg(2+)</name>
        <dbReference type="ChEBI" id="CHEBI:18420"/>
    </cofactor>
</comment>
<dbReference type="CDD" id="cd00685">
    <property type="entry name" value="Trans_IPPS_HT"/>
    <property type="match status" value="1"/>
</dbReference>
<name>A0A220VDI5_9GAMM</name>
<accession>A0A220VDI5</accession>
<dbReference type="GO" id="GO:0005737">
    <property type="term" value="C:cytoplasm"/>
    <property type="evidence" value="ECO:0007669"/>
    <property type="project" value="UniProtKB-ARBA"/>
</dbReference>
<evidence type="ECO:0000256" key="2">
    <source>
        <dbReference type="ARBA" id="ARBA00006706"/>
    </source>
</evidence>
<dbReference type="OrthoDB" id="9805316at2"/>
<dbReference type="InterPro" id="IPR033749">
    <property type="entry name" value="Polyprenyl_synt_CS"/>
</dbReference>
<dbReference type="AlphaFoldDB" id="A0A220VDI5"/>
<sequence>MKNQPFSFEIYSKKIHENMSFFLNQLPNQDQELIQSIKYSCLNGGKHVRGILVYLIAELFQVTSSNVDKIAISVELMHTYSLIHDDLPAMDDDDIRRGQPSNHIKFNQATAILAGDALQALSFEILTQLTIKPHYIIRLIELLSNSVGTKGMCLGQSLDILNENKTIDLNTLKKIHQLKTGALFKSSILMGAIVSGDESKKYLNSLSHFGETIGLFFQVQDDILDITSTTDELGKPQGSDQKIYKSTFPSLLGLDEAIVYANELQEKCLFIINQLPGNKEKLIHLIKILSKRKK</sequence>
<dbReference type="EMBL" id="CP022355">
    <property type="protein sequence ID" value="ASK78464.1"/>
    <property type="molecule type" value="Genomic_DNA"/>
</dbReference>
<dbReference type="Gene3D" id="1.10.600.10">
    <property type="entry name" value="Farnesyl Diphosphate Synthase"/>
    <property type="match status" value="1"/>
</dbReference>
<evidence type="ECO:0000256" key="6">
    <source>
        <dbReference type="ARBA" id="ARBA00023229"/>
    </source>
</evidence>
<dbReference type="InterPro" id="IPR053378">
    <property type="entry name" value="Prenyl_diphosphate_synthase"/>
</dbReference>
<dbReference type="FunFam" id="1.10.600.10:FF:000001">
    <property type="entry name" value="Geranylgeranyl diphosphate synthase"/>
    <property type="match status" value="1"/>
</dbReference>
<dbReference type="InterPro" id="IPR008949">
    <property type="entry name" value="Isoprenoid_synthase_dom_sf"/>
</dbReference>
<dbReference type="PANTHER" id="PTHR43281">
    <property type="entry name" value="FARNESYL DIPHOSPHATE SYNTHASE"/>
    <property type="match status" value="1"/>
</dbReference>
<dbReference type="SUPFAM" id="SSF48576">
    <property type="entry name" value="Terpenoid synthases"/>
    <property type="match status" value="1"/>
</dbReference>
<dbReference type="GO" id="GO:0004659">
    <property type="term" value="F:prenyltransferase activity"/>
    <property type="evidence" value="ECO:0007669"/>
    <property type="project" value="InterPro"/>
</dbReference>
<comment type="similarity">
    <text evidence="2 7">Belongs to the FPP/GGPP synthase family.</text>
</comment>
<evidence type="ECO:0000313" key="8">
    <source>
        <dbReference type="EMBL" id="ASK78464.1"/>
    </source>
</evidence>
<dbReference type="PROSITE" id="PS00723">
    <property type="entry name" value="POLYPRENYL_SYNTHASE_1"/>
    <property type="match status" value="1"/>
</dbReference>
<keyword evidence="6" id="KW-0414">Isoprene biosynthesis</keyword>
<organism evidence="8 9">
    <name type="scientific">Paraphotobacterium marinum</name>
    <dbReference type="NCBI Taxonomy" id="1755811"/>
    <lineage>
        <taxon>Bacteria</taxon>
        <taxon>Pseudomonadati</taxon>
        <taxon>Pseudomonadota</taxon>
        <taxon>Gammaproteobacteria</taxon>
        <taxon>Vibrionales</taxon>
        <taxon>Vibrionaceae</taxon>
        <taxon>Paraphotobacterium</taxon>
    </lineage>
</organism>
<gene>
    <name evidence="8" type="ORF">CF386_05320</name>
</gene>
<dbReference type="RefSeq" id="WP_089073372.1">
    <property type="nucleotide sequence ID" value="NZ_CBCSAM010000001.1"/>
</dbReference>
<keyword evidence="9" id="KW-1185">Reference proteome</keyword>
<dbReference type="SFLD" id="SFLDS00005">
    <property type="entry name" value="Isoprenoid_Synthase_Type_I"/>
    <property type="match status" value="1"/>
</dbReference>
<protein>
    <submittedName>
        <fullName evidence="8">Geranyl transferase</fullName>
    </submittedName>
</protein>
<evidence type="ECO:0000256" key="1">
    <source>
        <dbReference type="ARBA" id="ARBA00001946"/>
    </source>
</evidence>
<keyword evidence="5" id="KW-0460">Magnesium</keyword>
<evidence type="ECO:0000256" key="4">
    <source>
        <dbReference type="ARBA" id="ARBA00022723"/>
    </source>
</evidence>
<dbReference type="KEGG" id="pmai:CF386_05320"/>
<dbReference type="GO" id="GO:0016114">
    <property type="term" value="P:terpenoid biosynthetic process"/>
    <property type="evidence" value="ECO:0007669"/>
    <property type="project" value="UniProtKB-ARBA"/>
</dbReference>
<evidence type="ECO:0000256" key="5">
    <source>
        <dbReference type="ARBA" id="ARBA00022842"/>
    </source>
</evidence>
<dbReference type="PANTHER" id="PTHR43281:SF1">
    <property type="entry name" value="FARNESYL DIPHOSPHATE SYNTHASE"/>
    <property type="match status" value="1"/>
</dbReference>
<dbReference type="GO" id="GO:0008654">
    <property type="term" value="P:phospholipid biosynthetic process"/>
    <property type="evidence" value="ECO:0007669"/>
    <property type="project" value="UniProtKB-ARBA"/>
</dbReference>
<evidence type="ECO:0000256" key="3">
    <source>
        <dbReference type="ARBA" id="ARBA00022679"/>
    </source>
</evidence>